<dbReference type="InterPro" id="IPR039426">
    <property type="entry name" value="TonB-dep_rcpt-like"/>
</dbReference>
<dbReference type="Gene3D" id="2.170.130.10">
    <property type="entry name" value="TonB-dependent receptor, plug domain"/>
    <property type="match status" value="1"/>
</dbReference>
<organism evidence="17 18">
    <name type="scientific">Ketobacter alkanivorans</name>
    <dbReference type="NCBI Taxonomy" id="1917421"/>
    <lineage>
        <taxon>Bacteria</taxon>
        <taxon>Pseudomonadati</taxon>
        <taxon>Pseudomonadota</taxon>
        <taxon>Gammaproteobacteria</taxon>
        <taxon>Pseudomonadales</taxon>
        <taxon>Ketobacteraceae</taxon>
        <taxon>Ketobacter</taxon>
    </lineage>
</organism>
<evidence type="ECO:0000256" key="9">
    <source>
        <dbReference type="ARBA" id="ARBA00023170"/>
    </source>
</evidence>
<dbReference type="OrthoDB" id="9764669at2"/>
<keyword evidence="6 14" id="KW-0732">Signal</keyword>
<dbReference type="InterPro" id="IPR012910">
    <property type="entry name" value="Plug_dom"/>
</dbReference>
<dbReference type="GO" id="GO:0009279">
    <property type="term" value="C:cell outer membrane"/>
    <property type="evidence" value="ECO:0007669"/>
    <property type="project" value="UniProtKB-SubCell"/>
</dbReference>
<evidence type="ECO:0000256" key="1">
    <source>
        <dbReference type="ARBA" id="ARBA00004571"/>
    </source>
</evidence>
<dbReference type="CDD" id="cd01347">
    <property type="entry name" value="ligand_gated_channel"/>
    <property type="match status" value="1"/>
</dbReference>
<keyword evidence="7 12" id="KW-0798">TonB box</keyword>
<evidence type="ECO:0000256" key="13">
    <source>
        <dbReference type="SAM" id="MobiDB-lite"/>
    </source>
</evidence>
<evidence type="ECO:0000256" key="8">
    <source>
        <dbReference type="ARBA" id="ARBA00023136"/>
    </source>
</evidence>
<evidence type="ECO:0008006" key="19">
    <source>
        <dbReference type="Google" id="ProtNLM"/>
    </source>
</evidence>
<feature type="domain" description="TonB-dependent receptor-like beta-barrel" evidence="15">
    <location>
        <begin position="266"/>
        <end position="674"/>
    </location>
</feature>
<gene>
    <name evidence="17" type="ORF">Kalk_05600</name>
</gene>
<evidence type="ECO:0000313" key="18">
    <source>
        <dbReference type="Proteomes" id="UP000235116"/>
    </source>
</evidence>
<evidence type="ECO:0000259" key="15">
    <source>
        <dbReference type="Pfam" id="PF00593"/>
    </source>
</evidence>
<evidence type="ECO:0000256" key="6">
    <source>
        <dbReference type="ARBA" id="ARBA00022729"/>
    </source>
</evidence>
<keyword evidence="10 11" id="KW-0998">Cell outer membrane</keyword>
<keyword evidence="18" id="KW-1185">Reference proteome</keyword>
<evidence type="ECO:0000259" key="16">
    <source>
        <dbReference type="Pfam" id="PF07715"/>
    </source>
</evidence>
<keyword evidence="9" id="KW-0675">Receptor</keyword>
<dbReference type="PANTHER" id="PTHR30069">
    <property type="entry name" value="TONB-DEPENDENT OUTER MEMBRANE RECEPTOR"/>
    <property type="match status" value="1"/>
</dbReference>
<evidence type="ECO:0000256" key="2">
    <source>
        <dbReference type="ARBA" id="ARBA00008143"/>
    </source>
</evidence>
<evidence type="ECO:0000256" key="11">
    <source>
        <dbReference type="PROSITE-ProRule" id="PRU01360"/>
    </source>
</evidence>
<dbReference type="GO" id="GO:0015344">
    <property type="term" value="F:siderophore uptake transmembrane transporter activity"/>
    <property type="evidence" value="ECO:0007669"/>
    <property type="project" value="TreeGrafter"/>
</dbReference>
<proteinExistence type="inferred from homology"/>
<feature type="chain" id="PRO_5014953573" description="TonB-dependent receptor" evidence="14">
    <location>
        <begin position="23"/>
        <end position="706"/>
    </location>
</feature>
<dbReference type="GO" id="GO:0044718">
    <property type="term" value="P:siderophore transmembrane transport"/>
    <property type="evidence" value="ECO:0007669"/>
    <property type="project" value="TreeGrafter"/>
</dbReference>
<dbReference type="PANTHER" id="PTHR30069:SF29">
    <property type="entry name" value="HEMOGLOBIN AND HEMOGLOBIN-HAPTOGLOBIN-BINDING PROTEIN 1-RELATED"/>
    <property type="match status" value="1"/>
</dbReference>
<accession>A0A2K9LIC8</accession>
<feature type="signal peptide" evidence="14">
    <location>
        <begin position="1"/>
        <end position="22"/>
    </location>
</feature>
<evidence type="ECO:0000256" key="10">
    <source>
        <dbReference type="ARBA" id="ARBA00023237"/>
    </source>
</evidence>
<comment type="subcellular location">
    <subcellularLocation>
        <location evidence="1 11">Cell outer membrane</location>
        <topology evidence="1 11">Multi-pass membrane protein</topology>
    </subcellularLocation>
</comment>
<dbReference type="Pfam" id="PF00593">
    <property type="entry name" value="TonB_dep_Rec_b-barrel"/>
    <property type="match status" value="1"/>
</dbReference>
<dbReference type="SUPFAM" id="SSF56935">
    <property type="entry name" value="Porins"/>
    <property type="match status" value="1"/>
</dbReference>
<dbReference type="EMBL" id="CP022684">
    <property type="protein sequence ID" value="AUM11931.1"/>
    <property type="molecule type" value="Genomic_DNA"/>
</dbReference>
<dbReference type="RefSeq" id="WP_101893269.1">
    <property type="nucleotide sequence ID" value="NZ_CP022684.1"/>
</dbReference>
<evidence type="ECO:0000256" key="14">
    <source>
        <dbReference type="SAM" id="SignalP"/>
    </source>
</evidence>
<dbReference type="InterPro" id="IPR000531">
    <property type="entry name" value="Beta-barrel_TonB"/>
</dbReference>
<dbReference type="InterPro" id="IPR036942">
    <property type="entry name" value="Beta-barrel_TonB_sf"/>
</dbReference>
<protein>
    <recommendedName>
        <fullName evidence="19">TonB-dependent receptor</fullName>
    </recommendedName>
</protein>
<name>A0A2K9LIC8_9GAMM</name>
<keyword evidence="5 11" id="KW-0812">Transmembrane</keyword>
<evidence type="ECO:0000256" key="5">
    <source>
        <dbReference type="ARBA" id="ARBA00022692"/>
    </source>
</evidence>
<feature type="domain" description="TonB-dependent receptor plug" evidence="16">
    <location>
        <begin position="52"/>
        <end position="160"/>
    </location>
</feature>
<evidence type="ECO:0000256" key="12">
    <source>
        <dbReference type="RuleBase" id="RU003357"/>
    </source>
</evidence>
<feature type="region of interest" description="Disordered" evidence="13">
    <location>
        <begin position="682"/>
        <end position="706"/>
    </location>
</feature>
<dbReference type="AlphaFoldDB" id="A0A2K9LIC8"/>
<dbReference type="KEGG" id="kak:Kalk_05600"/>
<keyword evidence="3 11" id="KW-0813">Transport</keyword>
<evidence type="ECO:0000256" key="7">
    <source>
        <dbReference type="ARBA" id="ARBA00023077"/>
    </source>
</evidence>
<comment type="similarity">
    <text evidence="2">Belongs to the TonB-dependent receptor family. Hemoglobin/haptoglobin binding protein subfamily.</text>
</comment>
<dbReference type="PROSITE" id="PS52016">
    <property type="entry name" value="TONB_DEPENDENT_REC_3"/>
    <property type="match status" value="1"/>
</dbReference>
<keyword evidence="4 11" id="KW-1134">Transmembrane beta strand</keyword>
<evidence type="ECO:0000256" key="3">
    <source>
        <dbReference type="ARBA" id="ARBA00022448"/>
    </source>
</evidence>
<dbReference type="Proteomes" id="UP000235116">
    <property type="component" value="Chromosome"/>
</dbReference>
<evidence type="ECO:0000256" key="4">
    <source>
        <dbReference type="ARBA" id="ARBA00022452"/>
    </source>
</evidence>
<dbReference type="Gene3D" id="2.40.170.20">
    <property type="entry name" value="TonB-dependent receptor, beta-barrel domain"/>
    <property type="match status" value="1"/>
</dbReference>
<dbReference type="InterPro" id="IPR037066">
    <property type="entry name" value="Plug_dom_sf"/>
</dbReference>
<reference evidence="18" key="1">
    <citation type="submission" date="2017-08" db="EMBL/GenBank/DDBJ databases">
        <title>Direct submision.</title>
        <authorList>
            <person name="Kim S.-J."/>
            <person name="Rhee S.-K."/>
        </authorList>
    </citation>
    <scope>NUCLEOTIDE SEQUENCE [LARGE SCALE GENOMIC DNA]</scope>
    <source>
        <strain evidence="18">GI5</strain>
    </source>
</reference>
<evidence type="ECO:0000313" key="17">
    <source>
        <dbReference type="EMBL" id="AUM11931.1"/>
    </source>
</evidence>
<sequence length="706" mass="78007">MGRLKVFILVSIPGFISSPLMAAHNLWDLSLEELGNIEVTNLATGSPTPLNRAAAITTVITSSDLVNMGAQSIDDALMTVPGLYVSRSDQAYSPMYIFRGIYGNLNPQALLMVNGIPHKVLPFGNRGNGWKGVPIEAIDRIEVIRGPGSALYGADAFAGVINIITKTSLEVEGTQVGMRAGSFNSQEAWVQYGGQVSEWEVFFNAHMGTTDGHKASIDSDTQTLFDGLAQTFDPDPNYDPASRAPGHMNTGYKSLDLNVDVSRNEWRIRAGYQNVDDMGLGVGVANALSPESFYSTESANFDVSYTQDIWDQDLNLISEFSLLYDEQAAVGDTKVFPEGAKVPDVCTITLTCFPTFYEFPDGFIGNPGYKEIQARLTQYAVYTGWDEHRVRVALGVTWGDVYETSETKNFNTDNSPKPAGIVDVSDTDEVWLPEKQRDSYFVSVQDEWQIARDLQLVAGARYDRYSDFGDTTNPRLALVWLTSDDWTTRLMYGRAYRAPSMSELYAAANPVALGDTNLEPEVIDTYELAFHRSFDGGGHYSLNFFHYRIEDLILLTGQQFTNIGERKGKGLEFEFESKLTTDLTLVGNYSYQKSEDLATNEDVGNAPERQAYVSLNWASSAEWNVNIEGHWLGTIERPPGDVRDPIGSESVWNITARRMGLVEGLEVAVSVRNLFDSDWRTPSADSVPGDYPAPGRSGNVSVSYKL</sequence>
<dbReference type="Pfam" id="PF07715">
    <property type="entry name" value="Plug"/>
    <property type="match status" value="1"/>
</dbReference>
<keyword evidence="8 11" id="KW-0472">Membrane</keyword>